<dbReference type="InterPro" id="IPR058003">
    <property type="entry name" value="Phage_gp12"/>
</dbReference>
<dbReference type="Proteomes" id="UP000247221">
    <property type="component" value="Segment"/>
</dbReference>
<dbReference type="GeneID" id="54991036"/>
<evidence type="ECO:0000313" key="1">
    <source>
        <dbReference type="EMBL" id="AWD90619.1"/>
    </source>
</evidence>
<dbReference type="RefSeq" id="YP_009800537.1">
    <property type="nucleotide sequence ID" value="NC_047954.1"/>
</dbReference>
<dbReference type="KEGG" id="vg:54991036"/>
<organism evidence="1 2">
    <name type="scientific">Pseudomonas phage Njord</name>
    <dbReference type="NCBI Taxonomy" id="2163985"/>
    <lineage>
        <taxon>Viruses</taxon>
        <taxon>Duplodnaviria</taxon>
        <taxon>Heunggongvirae</taxon>
        <taxon>Uroviricota</taxon>
        <taxon>Caudoviricetes</taxon>
        <taxon>Autographivirales</taxon>
        <taxon>Autosignataviridae</taxon>
        <taxon>Colwellvirinae</taxon>
        <taxon>Njordvirus</taxon>
        <taxon>Njordvirus njord</taxon>
        <taxon>Uliginvirus njord</taxon>
    </lineage>
</organism>
<proteinExistence type="predicted"/>
<name>A0A2S1GMM2_9CAUD</name>
<protein>
    <submittedName>
        <fullName evidence="1">Tail tubular protein B</fullName>
    </submittedName>
</protein>
<dbReference type="EMBL" id="MH113812">
    <property type="protein sequence ID" value="AWD90619.1"/>
    <property type="molecule type" value="Genomic_DNA"/>
</dbReference>
<dbReference type="Pfam" id="PF25675">
    <property type="entry name" value="Phage_nozzle"/>
    <property type="match status" value="1"/>
</dbReference>
<evidence type="ECO:0000313" key="2">
    <source>
        <dbReference type="Proteomes" id="UP000247221"/>
    </source>
</evidence>
<keyword evidence="2" id="KW-1185">Reference proteome</keyword>
<sequence>MIPSVLDGLYKRIGTKHIAQLPLTPDLIYDERTVIHFYDRGDEEKYFIFFEPNRATPHIFTTTGVKGVVSHGTDVLDYCTVENPLQDMSFSTIGDYTFIANGVIPVRARADVQPANPANMAIVYVQFSTYSRTYSIIINGVVAATHTTPGGTYTSPGDANNAEAQLDTTYVCGILAQKLRDLGTYNVSQVANCMFISKGDGPINTITTADGAGGSDLIAVQNRVKNTATLPPYAPNGWLLLIQANEGIKKNNWWLRAEGTDGSRVKWVESVEGGQRLGFNRYTMPHTLVRTSIVAGVPQFSLTQGAWEDRSVGNDTTNPFPSFLDGYVYSVGTFQNRLFFTSGEAAVFTRSNNFFDFWKESSQAELDSDPIDTFSDSEKVNRIKNSVTVDGDAIFFAESGQFMIDGSKPVTAANVVFKQVTSFPMNINAKPAITGESIMFSYNAGNYSGVREMFTDSDKDTKSARPITEHVEKYIEGQVRQLSSNPNTNVLLVRTEKDPHLAYVYDWMWQGADKVQAAWHKWTFDTASKLLHVQFVDDDVFLIFLHADGKVYLEHMPLTNDDDELGMTFPCRMDRKVVVDAVWDATAAVWRLTTPFDILNTDFTNWLAIQSVGCNAGDIGTETVLERGLGLNSFFTRDAIADPAVITTVKLVVGRKFRSRYIPTQPFIRDREGKVQAIDNITLGRANINYASTGQFTVFVTNSYGQQFKYPFYGRYMGSFNNKVGFAPLIDGTFPFPVRLYAHEATIEIQSDSHLPLRVRGLEWEGSYQQTGRRL</sequence>
<accession>A0A2S1GMM2</accession>
<reference evidence="1 2" key="1">
    <citation type="submission" date="2018-03" db="EMBL/GenBank/DDBJ databases">
        <title>Phage therapy in agriculture - a green tech approach to combat plant pathogenic bacteria.</title>
        <authorList>
            <person name="Carstens A.B."/>
            <person name="Djurhuus A.M."/>
            <person name="Hansen L.H."/>
        </authorList>
    </citation>
    <scope>NUCLEOTIDE SEQUENCE [LARGE SCALE GENOMIC DNA]</scope>
</reference>